<dbReference type="AlphaFoldDB" id="A0A845SM87"/>
<gene>
    <name evidence="1" type="ORF">FMM72_01810</name>
</gene>
<organism evidence="1 2">
    <name type="scientific">Anaerotruncus colihominis</name>
    <dbReference type="NCBI Taxonomy" id="169435"/>
    <lineage>
        <taxon>Bacteria</taxon>
        <taxon>Bacillati</taxon>
        <taxon>Bacillota</taxon>
        <taxon>Clostridia</taxon>
        <taxon>Eubacteriales</taxon>
        <taxon>Oscillospiraceae</taxon>
        <taxon>Anaerotruncus</taxon>
    </lineage>
</organism>
<evidence type="ECO:0000313" key="2">
    <source>
        <dbReference type="Proteomes" id="UP000462501"/>
    </source>
</evidence>
<comment type="caution">
    <text evidence="1">The sequence shown here is derived from an EMBL/GenBank/DDBJ whole genome shotgun (WGS) entry which is preliminary data.</text>
</comment>
<protein>
    <submittedName>
        <fullName evidence="1">Uncharacterized protein</fullName>
    </submittedName>
</protein>
<proteinExistence type="predicted"/>
<dbReference type="Proteomes" id="UP000462501">
    <property type="component" value="Unassembled WGS sequence"/>
</dbReference>
<reference evidence="1 2" key="1">
    <citation type="submission" date="2019-06" db="EMBL/GenBank/DDBJ databases">
        <title>Draft genome sequences of 15 bacterial species constituting the stable defined intestinal microbiota of the GM15 gnotobiotic mouse model.</title>
        <authorList>
            <person name="Elie C."/>
            <person name="Mathieu A."/>
            <person name="Saliou A."/>
            <person name="Darnaud M."/>
            <person name="Leulier F."/>
            <person name="Tamellini A."/>
        </authorList>
    </citation>
    <scope>NUCLEOTIDE SEQUENCE [LARGE SCALE GENOMIC DNA]</scope>
    <source>
        <strain evidence="1 2">JM4-15</strain>
    </source>
</reference>
<dbReference type="EMBL" id="VIQT01000003">
    <property type="protein sequence ID" value="NDO37989.1"/>
    <property type="molecule type" value="Genomic_DNA"/>
</dbReference>
<sequence length="86" mass="9154">MLSPPLPGAIVPGARQYVRRGIVKLRPPHCSRRSRTKFFAEAFFQKGWKAGAGKIHASRAASVTDFAGGSGARLNGCLAACGPRFL</sequence>
<name>A0A845SM87_9FIRM</name>
<evidence type="ECO:0000313" key="1">
    <source>
        <dbReference type="EMBL" id="NDO37989.1"/>
    </source>
</evidence>
<accession>A0A845SM87</accession>